<keyword evidence="1" id="KW-0812">Transmembrane</keyword>
<protein>
    <submittedName>
        <fullName evidence="2">Uncharacterized protein</fullName>
    </submittedName>
</protein>
<gene>
    <name evidence="2" type="ORF">GYMLUDRAFT_896833</name>
</gene>
<dbReference type="Proteomes" id="UP000053593">
    <property type="component" value="Unassembled WGS sequence"/>
</dbReference>
<keyword evidence="1" id="KW-0472">Membrane</keyword>
<sequence>MIIYSAYKTRHELKTLRQLDISLHVIVLRDGTSYFCIMAFSNAINIATFYYPLPYVRGALSTFACSISVTMISRLVLNLHKIANSGLIVVTSHCHVPYIRSIYTHRIVQSNVYHITSRSSYT</sequence>
<proteinExistence type="predicted"/>
<keyword evidence="3" id="KW-1185">Reference proteome</keyword>
<dbReference type="AlphaFoldDB" id="A0A0D0C9I9"/>
<dbReference type="EMBL" id="KN834814">
    <property type="protein sequence ID" value="KIK54637.1"/>
    <property type="molecule type" value="Genomic_DNA"/>
</dbReference>
<feature type="transmembrane region" description="Helical" evidence="1">
    <location>
        <begin position="34"/>
        <end position="53"/>
    </location>
</feature>
<dbReference type="OrthoDB" id="2686513at2759"/>
<dbReference type="HOGENOM" id="CLU_2027003_0_0_1"/>
<reference evidence="2 3" key="1">
    <citation type="submission" date="2014-04" db="EMBL/GenBank/DDBJ databases">
        <title>Evolutionary Origins and Diversification of the Mycorrhizal Mutualists.</title>
        <authorList>
            <consortium name="DOE Joint Genome Institute"/>
            <consortium name="Mycorrhizal Genomics Consortium"/>
            <person name="Kohler A."/>
            <person name="Kuo A."/>
            <person name="Nagy L.G."/>
            <person name="Floudas D."/>
            <person name="Copeland A."/>
            <person name="Barry K.W."/>
            <person name="Cichocki N."/>
            <person name="Veneault-Fourrey C."/>
            <person name="LaButti K."/>
            <person name="Lindquist E.A."/>
            <person name="Lipzen A."/>
            <person name="Lundell T."/>
            <person name="Morin E."/>
            <person name="Murat C."/>
            <person name="Riley R."/>
            <person name="Ohm R."/>
            <person name="Sun H."/>
            <person name="Tunlid A."/>
            <person name="Henrissat B."/>
            <person name="Grigoriev I.V."/>
            <person name="Hibbett D.S."/>
            <person name="Martin F."/>
        </authorList>
    </citation>
    <scope>NUCLEOTIDE SEQUENCE [LARGE SCALE GENOMIC DNA]</scope>
    <source>
        <strain evidence="2 3">FD-317 M1</strain>
    </source>
</reference>
<name>A0A0D0C9I9_9AGAR</name>
<evidence type="ECO:0000256" key="1">
    <source>
        <dbReference type="SAM" id="Phobius"/>
    </source>
</evidence>
<organism evidence="2 3">
    <name type="scientific">Collybiopsis luxurians FD-317 M1</name>
    <dbReference type="NCBI Taxonomy" id="944289"/>
    <lineage>
        <taxon>Eukaryota</taxon>
        <taxon>Fungi</taxon>
        <taxon>Dikarya</taxon>
        <taxon>Basidiomycota</taxon>
        <taxon>Agaricomycotina</taxon>
        <taxon>Agaricomycetes</taxon>
        <taxon>Agaricomycetidae</taxon>
        <taxon>Agaricales</taxon>
        <taxon>Marasmiineae</taxon>
        <taxon>Omphalotaceae</taxon>
        <taxon>Collybiopsis</taxon>
        <taxon>Collybiopsis luxurians</taxon>
    </lineage>
</organism>
<keyword evidence="1" id="KW-1133">Transmembrane helix</keyword>
<evidence type="ECO:0000313" key="3">
    <source>
        <dbReference type="Proteomes" id="UP000053593"/>
    </source>
</evidence>
<evidence type="ECO:0000313" key="2">
    <source>
        <dbReference type="EMBL" id="KIK54637.1"/>
    </source>
</evidence>
<accession>A0A0D0C9I9</accession>
<feature type="transmembrane region" description="Helical" evidence="1">
    <location>
        <begin position="59"/>
        <end position="77"/>
    </location>
</feature>